<feature type="transmembrane region" description="Helical" evidence="5">
    <location>
        <begin position="88"/>
        <end position="106"/>
    </location>
</feature>
<keyword evidence="4 5" id="KW-0472">Membrane</keyword>
<feature type="non-terminal residue" evidence="7">
    <location>
        <position position="1"/>
    </location>
</feature>
<dbReference type="Pfam" id="PF07782">
    <property type="entry name" value="DC_STAMP"/>
    <property type="match status" value="1"/>
</dbReference>
<evidence type="ECO:0000256" key="5">
    <source>
        <dbReference type="SAM" id="Phobius"/>
    </source>
</evidence>
<evidence type="ECO:0000259" key="6">
    <source>
        <dbReference type="Pfam" id="PF07782"/>
    </source>
</evidence>
<feature type="transmembrane region" description="Helical" evidence="5">
    <location>
        <begin position="375"/>
        <end position="393"/>
    </location>
</feature>
<protein>
    <submittedName>
        <fullName evidence="7">OCSTP protein</fullName>
    </submittedName>
</protein>
<evidence type="ECO:0000313" key="7">
    <source>
        <dbReference type="EMBL" id="NWV05152.1"/>
    </source>
</evidence>
<dbReference type="InterPro" id="IPR012858">
    <property type="entry name" value="DC_STAMP-like"/>
</dbReference>
<keyword evidence="8" id="KW-1185">Reference proteome</keyword>
<dbReference type="PANTHER" id="PTHR21041">
    <property type="entry name" value="DENDRITIC CELL-SPECIFIC TRANSMEMBRANE PROTEIN"/>
    <property type="match status" value="1"/>
</dbReference>
<evidence type="ECO:0000256" key="2">
    <source>
        <dbReference type="ARBA" id="ARBA00022692"/>
    </source>
</evidence>
<reference evidence="7 8" key="1">
    <citation type="submission" date="2019-09" db="EMBL/GenBank/DDBJ databases">
        <title>Bird 10,000 Genomes (B10K) Project - Family phase.</title>
        <authorList>
            <person name="Zhang G."/>
        </authorList>
    </citation>
    <scope>NUCLEOTIDE SEQUENCE [LARGE SCALE GENOMIC DNA]</scope>
    <source>
        <strain evidence="7">B10K-DU-012-10</strain>
        <tissue evidence="7">Blood</tissue>
    </source>
</reference>
<feature type="non-terminal residue" evidence="7">
    <location>
        <position position="430"/>
    </location>
</feature>
<feature type="domain" description="Dendritic cell-specific transmembrane protein-like" evidence="6">
    <location>
        <begin position="229"/>
        <end position="421"/>
    </location>
</feature>
<evidence type="ECO:0000313" key="8">
    <source>
        <dbReference type="Proteomes" id="UP000584880"/>
    </source>
</evidence>
<feature type="transmembrane region" description="Helical" evidence="5">
    <location>
        <begin position="15"/>
        <end position="37"/>
    </location>
</feature>
<evidence type="ECO:0000256" key="3">
    <source>
        <dbReference type="ARBA" id="ARBA00022989"/>
    </source>
</evidence>
<dbReference type="PANTHER" id="PTHR21041:SF3">
    <property type="entry name" value="OSTEOCLAST STIMULATORY TRANSMEMBRANE PROTEIN"/>
    <property type="match status" value="1"/>
</dbReference>
<dbReference type="EMBL" id="VZRJ01003246">
    <property type="protein sequence ID" value="NWV05152.1"/>
    <property type="molecule type" value="Genomic_DNA"/>
</dbReference>
<dbReference type="InterPro" id="IPR051856">
    <property type="entry name" value="CSR-E3_Ligase_Protein"/>
</dbReference>
<evidence type="ECO:0000256" key="4">
    <source>
        <dbReference type="ARBA" id="ARBA00023136"/>
    </source>
</evidence>
<evidence type="ECO:0000256" key="1">
    <source>
        <dbReference type="ARBA" id="ARBA00004141"/>
    </source>
</evidence>
<organism evidence="7 8">
    <name type="scientific">Ptilonorhynchus violaceus</name>
    <name type="common">Satin bowerbird</name>
    <name type="synonym">Pyrrhocorax violaceus</name>
    <dbReference type="NCBI Taxonomy" id="28724"/>
    <lineage>
        <taxon>Eukaryota</taxon>
        <taxon>Metazoa</taxon>
        <taxon>Chordata</taxon>
        <taxon>Craniata</taxon>
        <taxon>Vertebrata</taxon>
        <taxon>Euteleostomi</taxon>
        <taxon>Archelosauria</taxon>
        <taxon>Archosauria</taxon>
        <taxon>Dinosauria</taxon>
        <taxon>Saurischia</taxon>
        <taxon>Theropoda</taxon>
        <taxon>Coelurosauria</taxon>
        <taxon>Aves</taxon>
        <taxon>Neognathae</taxon>
        <taxon>Neoaves</taxon>
        <taxon>Telluraves</taxon>
        <taxon>Australaves</taxon>
        <taxon>Passeriformes</taxon>
        <taxon>Ptilonorhynchidae</taxon>
        <taxon>Ptilonorhynchus</taxon>
    </lineage>
</organism>
<gene>
    <name evidence="7" type="primary">Ocstamp</name>
    <name evidence="7" type="ORF">PTIVIO_R13746</name>
</gene>
<comment type="caution">
    <text evidence="7">The sequence shown here is derived from an EMBL/GenBank/DDBJ whole genome shotgun (WGS) entry which is preliminary data.</text>
</comment>
<dbReference type="AlphaFoldDB" id="A0A7K6BU59"/>
<comment type="subcellular location">
    <subcellularLocation>
        <location evidence="1">Membrane</location>
        <topology evidence="1">Multi-pass membrane protein</topology>
    </subcellularLocation>
</comment>
<proteinExistence type="predicted"/>
<dbReference type="GO" id="GO:0016020">
    <property type="term" value="C:membrane"/>
    <property type="evidence" value="ECO:0007669"/>
    <property type="project" value="UniProtKB-SubCell"/>
</dbReference>
<dbReference type="Proteomes" id="UP000584880">
    <property type="component" value="Unassembled WGS sequence"/>
</dbReference>
<feature type="transmembrane region" description="Helical" evidence="5">
    <location>
        <begin position="43"/>
        <end position="67"/>
    </location>
</feature>
<sequence length="430" mass="49270">WWVYSKPVPAESRELWTLFLQCSCITVVIGGLFYNWMFASLEYSWHLSVAMAISFSLLLLLTLLLVHPARCVFSMIMPTLGTKQGRKLLFSTCIMIAVVNITPNIISNIKTILQVIKCICRNSSDSLLNSTALLEKVSWEFGDAIQETIHSIYKPMNGHFRFSLLQNSSLIYQKMHLAGEKISREFLSVEVLVKDSILVANRLVAGFFMLYLCFESTWYLKNYLTNLRFDNFYITKKLERLAMDRKAAHLLVGSSKKLIRPTGLKLSWEEVVLCLVQAMLVTVALMLMLVVVAMDHFAFSVADTAVRKAAQFSVVPITLHIKYKVEIGIMPFLFKVFGHPSQELLLGDFNRSYHHHLIFSSAHCRISPPTPPNPSVLLVVGLLFCILYATVFLETYARRLCRKIAASFFQSWEEKRVLYLYGKLSRRHRK</sequence>
<keyword evidence="2 5" id="KW-0812">Transmembrane</keyword>
<keyword evidence="3 5" id="KW-1133">Transmembrane helix</keyword>
<feature type="transmembrane region" description="Helical" evidence="5">
    <location>
        <begin position="271"/>
        <end position="294"/>
    </location>
</feature>
<accession>A0A7K6BU59</accession>
<name>A0A7K6BU59_PTIVI</name>